<reference evidence="2" key="1">
    <citation type="submission" date="2016-04" db="EMBL/GenBank/DDBJ databases">
        <authorList>
            <person name="Strapagiel D."/>
            <person name="Borowka P."/>
            <person name="Marciniak B."/>
            <person name="Bakula Z."/>
            <person name="Van Ingen J."/>
            <person name="Safianowska A."/>
            <person name="Dziadek J."/>
            <person name="Jagielski T."/>
        </authorList>
    </citation>
    <scope>NUCLEOTIDE SEQUENCE [LARGE SCALE GENOMIC DNA]</scope>
    <source>
        <strain evidence="2">1010001458</strain>
    </source>
</reference>
<evidence type="ECO:0000313" key="2">
    <source>
        <dbReference type="Proteomes" id="UP000077342"/>
    </source>
</evidence>
<evidence type="ECO:0000313" key="1">
    <source>
        <dbReference type="EMBL" id="KZS60335.1"/>
    </source>
</evidence>
<dbReference type="SUPFAM" id="SSF69118">
    <property type="entry name" value="AhpD-like"/>
    <property type="match status" value="1"/>
</dbReference>
<proteinExistence type="predicted"/>
<keyword evidence="2" id="KW-1185">Reference proteome</keyword>
<dbReference type="EMBL" id="LWCI01000128">
    <property type="protein sequence ID" value="KZS60335.1"/>
    <property type="molecule type" value="Genomic_DNA"/>
</dbReference>
<organism evidence="1 2">
    <name type="scientific">Mycobacterium ostraviense</name>
    <dbReference type="NCBI Taxonomy" id="2738409"/>
    <lineage>
        <taxon>Bacteria</taxon>
        <taxon>Bacillati</taxon>
        <taxon>Actinomycetota</taxon>
        <taxon>Actinomycetes</taxon>
        <taxon>Mycobacteriales</taxon>
        <taxon>Mycobacteriaceae</taxon>
        <taxon>Mycobacterium</taxon>
    </lineage>
</organism>
<name>A0A163YDG0_9MYCO</name>
<comment type="caution">
    <text evidence="1">The sequence shown here is derived from an EMBL/GenBank/DDBJ whole genome shotgun (WGS) entry which is preliminary data.</text>
</comment>
<dbReference type="AlphaFoldDB" id="A0A163YDG0"/>
<dbReference type="InterPro" id="IPR029032">
    <property type="entry name" value="AhpD-like"/>
</dbReference>
<dbReference type="RefSeq" id="WP_082277247.1">
    <property type="nucleotide sequence ID" value="NZ_CP089224.1"/>
</dbReference>
<dbReference type="Gene3D" id="1.20.1290.10">
    <property type="entry name" value="AhpD-like"/>
    <property type="match status" value="1"/>
</dbReference>
<dbReference type="PANTHER" id="PTHR34846">
    <property type="entry name" value="4-CARBOXYMUCONOLACTONE DECARBOXYLASE FAMILY PROTEIN (AFU_ORTHOLOGUE AFUA_6G11590)"/>
    <property type="match status" value="1"/>
</dbReference>
<dbReference type="Proteomes" id="UP000077342">
    <property type="component" value="Unassembled WGS sequence"/>
</dbReference>
<accession>A0A163YDG0</accession>
<protein>
    <submittedName>
        <fullName evidence="1">4-carboxymuconolactone decarboxylase</fullName>
    </submittedName>
</protein>
<gene>
    <name evidence="1" type="ORF">A4G28_00945</name>
</gene>
<dbReference type="PANTHER" id="PTHR34846:SF10">
    <property type="entry name" value="CYTOPLASMIC PROTEIN"/>
    <property type="match status" value="1"/>
</dbReference>
<sequence length="163" mass="17761">MARLDVPDGPGGEAAMIWTLRPELGGMVERMIRGAYQQSIVPADERELTRMRIAQINDCVACSGFRAPSLLDAGPKAPAPELYDHVADYAGYPGYTPRQRLAIEFAERFATDHASLDEAFFGRLRALFSDAEILDLTLCVAVFLGLGRSLTVLGIDQSCAIDI</sequence>